<dbReference type="EMBL" id="MU005456">
    <property type="protein sequence ID" value="KAF2646949.1"/>
    <property type="molecule type" value="Genomic_DNA"/>
</dbReference>
<evidence type="ECO:0008006" key="3">
    <source>
        <dbReference type="Google" id="ProtNLM"/>
    </source>
</evidence>
<evidence type="ECO:0000313" key="1">
    <source>
        <dbReference type="EMBL" id="KAF2646949.1"/>
    </source>
</evidence>
<gene>
    <name evidence="1" type="ORF">K491DRAFT_616232</name>
</gene>
<sequence>MPKDHSSKARSLELSSRIRDFGRPSSSPCNRCFRRGSDCLIHLSSSRCSNCIKSRVSCRLMPSVQEFNKAAVE</sequence>
<dbReference type="AlphaFoldDB" id="A0A6A6SGQ5"/>
<name>A0A6A6SGQ5_9PLEO</name>
<dbReference type="OrthoDB" id="3943416at2759"/>
<evidence type="ECO:0000313" key="2">
    <source>
        <dbReference type="Proteomes" id="UP000799324"/>
    </source>
</evidence>
<organism evidence="1 2">
    <name type="scientific">Lophiostoma macrostomum CBS 122681</name>
    <dbReference type="NCBI Taxonomy" id="1314788"/>
    <lineage>
        <taxon>Eukaryota</taxon>
        <taxon>Fungi</taxon>
        <taxon>Dikarya</taxon>
        <taxon>Ascomycota</taxon>
        <taxon>Pezizomycotina</taxon>
        <taxon>Dothideomycetes</taxon>
        <taxon>Pleosporomycetidae</taxon>
        <taxon>Pleosporales</taxon>
        <taxon>Lophiostomataceae</taxon>
        <taxon>Lophiostoma</taxon>
    </lineage>
</organism>
<proteinExistence type="predicted"/>
<dbReference type="Proteomes" id="UP000799324">
    <property type="component" value="Unassembled WGS sequence"/>
</dbReference>
<reference evidence="1" key="1">
    <citation type="journal article" date="2020" name="Stud. Mycol.">
        <title>101 Dothideomycetes genomes: a test case for predicting lifestyles and emergence of pathogens.</title>
        <authorList>
            <person name="Haridas S."/>
            <person name="Albert R."/>
            <person name="Binder M."/>
            <person name="Bloem J."/>
            <person name="Labutti K."/>
            <person name="Salamov A."/>
            <person name="Andreopoulos B."/>
            <person name="Baker S."/>
            <person name="Barry K."/>
            <person name="Bills G."/>
            <person name="Bluhm B."/>
            <person name="Cannon C."/>
            <person name="Castanera R."/>
            <person name="Culley D."/>
            <person name="Daum C."/>
            <person name="Ezra D."/>
            <person name="Gonzalez J."/>
            <person name="Henrissat B."/>
            <person name="Kuo A."/>
            <person name="Liang C."/>
            <person name="Lipzen A."/>
            <person name="Lutzoni F."/>
            <person name="Magnuson J."/>
            <person name="Mondo S."/>
            <person name="Nolan M."/>
            <person name="Ohm R."/>
            <person name="Pangilinan J."/>
            <person name="Park H.-J."/>
            <person name="Ramirez L."/>
            <person name="Alfaro M."/>
            <person name="Sun H."/>
            <person name="Tritt A."/>
            <person name="Yoshinaga Y."/>
            <person name="Zwiers L.-H."/>
            <person name="Turgeon B."/>
            <person name="Goodwin S."/>
            <person name="Spatafora J."/>
            <person name="Crous P."/>
            <person name="Grigoriev I."/>
        </authorList>
    </citation>
    <scope>NUCLEOTIDE SEQUENCE</scope>
    <source>
        <strain evidence="1">CBS 122681</strain>
    </source>
</reference>
<accession>A0A6A6SGQ5</accession>
<keyword evidence="2" id="KW-1185">Reference proteome</keyword>
<protein>
    <recommendedName>
        <fullName evidence="3">Zn(2)-C6 fungal-type domain-containing protein</fullName>
    </recommendedName>
</protein>